<feature type="domain" description="UspA" evidence="2">
    <location>
        <begin position="157"/>
        <end position="292"/>
    </location>
</feature>
<feature type="domain" description="UspA" evidence="2">
    <location>
        <begin position="11"/>
        <end position="148"/>
    </location>
</feature>
<sequence>MTDSVTDATAPIVVGVDGSDCALMAVRWAAGAAVREKRHLRLISAVGIVPGAYAPAPTMTSPAVVEAMHAGAARALDAATQVAADVAPNVDVEGKTVSGSATLALRHASTWAHMLVLGRRGLGGVRGLLFGSVSNDATAHAECPVVVVGGPAPTTGPVVVGVDGSPTSTAAIGHAFRQADLLKTALLGVHAYGGSSGAAFYGADQRTLRQFEDEAEELLGEQLAGYPEDFPDVKIERRVGIASPAEEIVDAAQSAQLVVVGTRGRGGFRGLLLGSTSRAVMEVAPCPVMVVHKNP</sequence>
<dbReference type="Gene3D" id="3.40.50.620">
    <property type="entry name" value="HUPs"/>
    <property type="match status" value="2"/>
</dbReference>
<evidence type="ECO:0000256" key="1">
    <source>
        <dbReference type="ARBA" id="ARBA00008791"/>
    </source>
</evidence>
<dbReference type="InterPro" id="IPR006016">
    <property type="entry name" value="UspA"/>
</dbReference>
<dbReference type="Pfam" id="PF00582">
    <property type="entry name" value="Usp"/>
    <property type="match status" value="2"/>
</dbReference>
<gene>
    <name evidence="3" type="ORF">R3Q15_10920</name>
</gene>
<protein>
    <submittedName>
        <fullName evidence="3">Universal stress protein</fullName>
    </submittedName>
</protein>
<dbReference type="EMBL" id="JAWLKH010000009">
    <property type="protein sequence ID" value="MDV6312387.1"/>
    <property type="molecule type" value="Genomic_DNA"/>
</dbReference>
<dbReference type="PANTHER" id="PTHR31964">
    <property type="entry name" value="ADENINE NUCLEOTIDE ALPHA HYDROLASES-LIKE SUPERFAMILY PROTEIN"/>
    <property type="match status" value="1"/>
</dbReference>
<evidence type="ECO:0000259" key="2">
    <source>
        <dbReference type="Pfam" id="PF00582"/>
    </source>
</evidence>
<comment type="caution">
    <text evidence="3">The sequence shown here is derived from an EMBL/GenBank/DDBJ whole genome shotgun (WGS) entry which is preliminary data.</text>
</comment>
<reference evidence="3" key="1">
    <citation type="submission" date="2023-10" db="EMBL/GenBank/DDBJ databases">
        <title>Development of a sustainable strategy for remediation of hydrocarbon-contaminated territories based on the waste exchange concept.</title>
        <authorList>
            <person name="Krivoruchko A."/>
        </authorList>
    </citation>
    <scope>NUCLEOTIDE SEQUENCE</scope>
    <source>
        <strain evidence="3">IEGM 1279</strain>
    </source>
</reference>
<comment type="similarity">
    <text evidence="1">Belongs to the universal stress protein A family.</text>
</comment>
<dbReference type="Proteomes" id="UP001185922">
    <property type="component" value="Unassembled WGS sequence"/>
</dbReference>
<dbReference type="InterPro" id="IPR006015">
    <property type="entry name" value="Universal_stress_UspA"/>
</dbReference>
<dbReference type="RefSeq" id="WP_191834947.1">
    <property type="nucleotide sequence ID" value="NZ_CP091855.1"/>
</dbReference>
<organism evidence="3 4">
    <name type="scientific">Gordonia amicalis</name>
    <dbReference type="NCBI Taxonomy" id="89053"/>
    <lineage>
        <taxon>Bacteria</taxon>
        <taxon>Bacillati</taxon>
        <taxon>Actinomycetota</taxon>
        <taxon>Actinomycetes</taxon>
        <taxon>Mycobacteriales</taxon>
        <taxon>Gordoniaceae</taxon>
        <taxon>Gordonia</taxon>
    </lineage>
</organism>
<accession>A0AAE4R5U0</accession>
<evidence type="ECO:0000313" key="4">
    <source>
        <dbReference type="Proteomes" id="UP001185922"/>
    </source>
</evidence>
<name>A0AAE4R5U0_9ACTN</name>
<dbReference type="AlphaFoldDB" id="A0AAE4R5U0"/>
<evidence type="ECO:0000313" key="3">
    <source>
        <dbReference type="EMBL" id="MDV6312387.1"/>
    </source>
</evidence>
<dbReference type="GeneID" id="77172714"/>
<dbReference type="PANTHER" id="PTHR31964:SF113">
    <property type="entry name" value="USPA DOMAIN-CONTAINING PROTEIN"/>
    <property type="match status" value="1"/>
</dbReference>
<dbReference type="SUPFAM" id="SSF52402">
    <property type="entry name" value="Adenine nucleotide alpha hydrolases-like"/>
    <property type="match status" value="2"/>
</dbReference>
<proteinExistence type="inferred from homology"/>
<dbReference type="InterPro" id="IPR014729">
    <property type="entry name" value="Rossmann-like_a/b/a_fold"/>
</dbReference>
<dbReference type="PRINTS" id="PR01438">
    <property type="entry name" value="UNVRSLSTRESS"/>
</dbReference>